<gene>
    <name evidence="1" type="ORF">CHR53_25570</name>
</gene>
<dbReference type="EMBL" id="CP022572">
    <property type="protein sequence ID" value="AZU64334.1"/>
    <property type="molecule type" value="Genomic_DNA"/>
</dbReference>
<evidence type="ECO:0008006" key="3">
    <source>
        <dbReference type="Google" id="ProtNLM"/>
    </source>
</evidence>
<organism evidence="1 2">
    <name type="scientific">Neobacillus mesonae</name>
    <dbReference type="NCBI Taxonomy" id="1193713"/>
    <lineage>
        <taxon>Bacteria</taxon>
        <taxon>Bacillati</taxon>
        <taxon>Bacillota</taxon>
        <taxon>Bacilli</taxon>
        <taxon>Bacillales</taxon>
        <taxon>Bacillaceae</taxon>
        <taxon>Neobacillus</taxon>
    </lineage>
</organism>
<name>A0A3T0I4P1_9BACI</name>
<dbReference type="KEGG" id="nmk:CHR53_25570"/>
<proteinExistence type="predicted"/>
<keyword evidence="2" id="KW-1185">Reference proteome</keyword>
<sequence>MAWRDRMITLITIGQTPREDLLKAFHLGGVKDFQLVGALDDVSQEEIKTLEKLPGEEKLYVVLKNGMANIHHNIIEQYVKNLIKQYENSSEAIAVLCMSEFACTSERTPIIYPFNVMTEAAAGIKEDDTTVILVPIEEQLGSAQVKWGNVKGKKHFAAIHPKSATVLDEIEREIEDHHPTNIIMDCYGFDYELVEKIENKHHCTCHNVQHLVAKKVKHV</sequence>
<dbReference type="InterPro" id="IPR010843">
    <property type="entry name" value="Uncharacterised_AroM"/>
</dbReference>
<evidence type="ECO:0000313" key="2">
    <source>
        <dbReference type="Proteomes" id="UP000282892"/>
    </source>
</evidence>
<accession>A0A3T0I4P1</accession>
<protein>
    <recommendedName>
        <fullName evidence="3">AroM protein</fullName>
    </recommendedName>
</protein>
<reference evidence="1 2" key="1">
    <citation type="submission" date="2017-07" db="EMBL/GenBank/DDBJ databases">
        <title>The complete genome sequence of Bacillus mesonae strain H20-5, an efficient strain improving plant abiotic stress resistance.</title>
        <authorList>
            <person name="Kim S.Y."/>
            <person name="Song H."/>
            <person name="Sang M.K."/>
            <person name="Weon H.-Y."/>
            <person name="Song J."/>
        </authorList>
    </citation>
    <scope>NUCLEOTIDE SEQUENCE [LARGE SCALE GENOMIC DNA]</scope>
    <source>
        <strain evidence="1 2">H20-5</strain>
    </source>
</reference>
<dbReference type="STRING" id="1193713.GCA_001636315_02014"/>
<evidence type="ECO:0000313" key="1">
    <source>
        <dbReference type="EMBL" id="AZU64334.1"/>
    </source>
</evidence>
<dbReference type="OrthoDB" id="9798683at2"/>
<dbReference type="Proteomes" id="UP000282892">
    <property type="component" value="Chromosome"/>
</dbReference>
<dbReference type="AlphaFoldDB" id="A0A3T0I4P1"/>
<dbReference type="Pfam" id="PF07302">
    <property type="entry name" value="AroM"/>
    <property type="match status" value="1"/>
</dbReference>